<dbReference type="Pfam" id="PF00062">
    <property type="entry name" value="Lys"/>
    <property type="match status" value="1"/>
</dbReference>
<dbReference type="GO" id="GO:0003796">
    <property type="term" value="F:lysozyme activity"/>
    <property type="evidence" value="ECO:0007669"/>
    <property type="project" value="TreeGrafter"/>
</dbReference>
<feature type="compositionally biased region" description="Basic and acidic residues" evidence="2">
    <location>
        <begin position="155"/>
        <end position="171"/>
    </location>
</feature>
<feature type="chain" id="PRO_5008367030" description="Glycosyl hydrolases family 22 (GH22) domain-containing protein" evidence="3">
    <location>
        <begin position="20"/>
        <end position="262"/>
    </location>
</feature>
<reference evidence="5" key="1">
    <citation type="submission" date="2016-05" db="EMBL/GenBank/DDBJ databases">
        <authorList>
            <person name="Lavstsen T."/>
            <person name="Jespersen J.S."/>
        </authorList>
    </citation>
    <scope>NUCLEOTIDE SEQUENCE</scope>
    <source>
        <tissue evidence="5">Brain</tissue>
    </source>
</reference>
<feature type="domain" description="Glycosyl hydrolases family 22 (GH22)" evidence="4">
    <location>
        <begin position="215"/>
        <end position="233"/>
    </location>
</feature>
<dbReference type="SUPFAM" id="SSF53955">
    <property type="entry name" value="Lysozyme-like"/>
    <property type="match status" value="1"/>
</dbReference>
<reference evidence="5" key="2">
    <citation type="submission" date="2016-06" db="EMBL/GenBank/DDBJ databases">
        <title>The genome of a short-lived fish provides insights into sex chromosome evolution and the genetic control of aging.</title>
        <authorList>
            <person name="Reichwald K."/>
            <person name="Felder M."/>
            <person name="Petzold A."/>
            <person name="Koch P."/>
            <person name="Groth M."/>
            <person name="Platzer M."/>
        </authorList>
    </citation>
    <scope>NUCLEOTIDE SEQUENCE</scope>
    <source>
        <tissue evidence="5">Brain</tissue>
    </source>
</reference>
<dbReference type="PROSITE" id="PS00128">
    <property type="entry name" value="GLYCOSYL_HYDROL_F22_1"/>
    <property type="match status" value="1"/>
</dbReference>
<evidence type="ECO:0000259" key="4">
    <source>
        <dbReference type="PROSITE" id="PS00128"/>
    </source>
</evidence>
<keyword evidence="1" id="KW-1015">Disulfide bond</keyword>
<feature type="compositionally biased region" description="Polar residues" evidence="2">
    <location>
        <begin position="75"/>
        <end position="90"/>
    </location>
</feature>
<evidence type="ECO:0000256" key="3">
    <source>
        <dbReference type="SAM" id="SignalP"/>
    </source>
</evidence>
<feature type="region of interest" description="Disordered" evidence="2">
    <location>
        <begin position="121"/>
        <end position="199"/>
    </location>
</feature>
<accession>A0A1A8BVR0</accession>
<evidence type="ECO:0000256" key="2">
    <source>
        <dbReference type="SAM" id="MobiDB-lite"/>
    </source>
</evidence>
<gene>
    <name evidence="5" type="primary">Nfu_g_1_002244</name>
</gene>
<dbReference type="AlphaFoldDB" id="A0A1A8BVR0"/>
<dbReference type="PANTHER" id="PTHR11407">
    <property type="entry name" value="LYSOZYME C"/>
    <property type="match status" value="1"/>
</dbReference>
<protein>
    <recommendedName>
        <fullName evidence="4">Glycosyl hydrolases family 22 (GH22) domain-containing protein</fullName>
    </recommendedName>
</protein>
<evidence type="ECO:0000256" key="1">
    <source>
        <dbReference type="ARBA" id="ARBA00023157"/>
    </source>
</evidence>
<proteinExistence type="predicted"/>
<feature type="compositionally biased region" description="Acidic residues" evidence="2">
    <location>
        <begin position="172"/>
        <end position="190"/>
    </location>
</feature>
<sequence>MKLELVLMLAVAALAPSLSDSRIVSVCELKDKLGQAIPHSGKPQKHELKLARIVCELKRMSNLNTSLVIGEGNRQPKTTNKPLTSPSATGGTHGPAGTVAPTPFAADNSTAATTGAASATTASVTASAPVSTNATTPSGIVRQKRSAKNRSGSGNKEKNRDDSEEKEKEEDSSQEQEDSSDDDDDDDSEEGTYGIFQLSDGHACESGYRPSRNQCRTDCSAFTDDDIEDDIKCFVGRGYWRSVLEEVSGQCGNPGNIFSQCS</sequence>
<dbReference type="Gene3D" id="1.10.530.10">
    <property type="match status" value="1"/>
</dbReference>
<evidence type="ECO:0000313" key="5">
    <source>
        <dbReference type="EMBL" id="SBP70893.1"/>
    </source>
</evidence>
<organism evidence="5">
    <name type="scientific">Nothobranchius kadleci</name>
    <name type="common">African annual killifish</name>
    <dbReference type="NCBI Taxonomy" id="1051664"/>
    <lineage>
        <taxon>Eukaryota</taxon>
        <taxon>Metazoa</taxon>
        <taxon>Chordata</taxon>
        <taxon>Craniata</taxon>
        <taxon>Vertebrata</taxon>
        <taxon>Euteleostomi</taxon>
        <taxon>Actinopterygii</taxon>
        <taxon>Neopterygii</taxon>
        <taxon>Teleostei</taxon>
        <taxon>Neoteleostei</taxon>
        <taxon>Acanthomorphata</taxon>
        <taxon>Ovalentaria</taxon>
        <taxon>Atherinomorphae</taxon>
        <taxon>Cyprinodontiformes</taxon>
        <taxon>Nothobranchiidae</taxon>
        <taxon>Nothobranchius</taxon>
    </lineage>
</organism>
<feature type="compositionally biased region" description="Low complexity" evidence="2">
    <location>
        <begin position="121"/>
        <end position="138"/>
    </location>
</feature>
<dbReference type="PANTHER" id="PTHR11407:SF69">
    <property type="entry name" value="LYSOZYME C, MILK ISOZYME"/>
    <property type="match status" value="1"/>
</dbReference>
<feature type="signal peptide" evidence="3">
    <location>
        <begin position="1"/>
        <end position="19"/>
    </location>
</feature>
<name>A0A1A8BVR0_NOTKA</name>
<dbReference type="InterPro" id="IPR023346">
    <property type="entry name" value="Lysozyme-like_dom_sf"/>
</dbReference>
<dbReference type="EMBL" id="HADZ01006952">
    <property type="protein sequence ID" value="SBP70893.1"/>
    <property type="molecule type" value="Transcribed_RNA"/>
</dbReference>
<feature type="region of interest" description="Disordered" evidence="2">
    <location>
        <begin position="67"/>
        <end position="107"/>
    </location>
</feature>
<keyword evidence="3" id="KW-0732">Signal</keyword>
<dbReference type="InterPro" id="IPR019799">
    <property type="entry name" value="Glyco_hydro_22_CS"/>
</dbReference>
<dbReference type="InterPro" id="IPR001916">
    <property type="entry name" value="Glyco_hydro_22"/>
</dbReference>